<feature type="region of interest" description="Disordered" evidence="9">
    <location>
        <begin position="61"/>
        <end position="101"/>
    </location>
</feature>
<dbReference type="GO" id="GO:0005743">
    <property type="term" value="C:mitochondrial inner membrane"/>
    <property type="evidence" value="ECO:0007669"/>
    <property type="project" value="TreeGrafter"/>
</dbReference>
<dbReference type="PANTHER" id="PTHR21427">
    <property type="entry name" value="UBIQUINONE BIOSYNTHESIS PROTEIN COQ9, MITOCHONDRIAL"/>
    <property type="match status" value="1"/>
</dbReference>
<dbReference type="PANTHER" id="PTHR21427:SF19">
    <property type="entry name" value="UBIQUINONE BIOSYNTHESIS PROTEIN COQ9, MITOCHONDRIAL"/>
    <property type="match status" value="1"/>
</dbReference>
<keyword evidence="5" id="KW-0809">Transit peptide</keyword>
<evidence type="ECO:0000259" key="11">
    <source>
        <dbReference type="Pfam" id="PF21392"/>
    </source>
</evidence>
<evidence type="ECO:0000256" key="5">
    <source>
        <dbReference type="ARBA" id="ARBA00022946"/>
    </source>
</evidence>
<comment type="similarity">
    <text evidence="3 8">Belongs to the COQ9 family.</text>
</comment>
<evidence type="ECO:0000256" key="3">
    <source>
        <dbReference type="ARBA" id="ARBA00010766"/>
    </source>
</evidence>
<protein>
    <recommendedName>
        <fullName evidence="8">Ubiquinone biosynthesis protein</fullName>
    </recommendedName>
</protein>
<sequence>METFCTGYNPAEIIPWIAAINTEQLAGSLSQWRCHCCIDHQAQAVRYLTTATTTTTTTTRITFTKQPTTSLRSPNHTTTSASPPKYPPHPSLPLNPPPLHPHTYTNSQTTILSAALHHVPTHGFTRNALTLGARDSGFLDVSVQLFPRGELDLILFYLASRRGLLRSKVENDNLLQSAQAQSVDDKIKVLIMERLRMNAEVQDKWVDALSIMSLGENIPMSLSELHALSDDILTLAGDASVDASWYSKRLAIAAVYASSEFVMTRDTSAGLHDTEEFLGRRLADAKAVGDKLTGVKQCLGFMGTTAVGLGRSWGLKI</sequence>
<keyword evidence="7 8" id="KW-0496">Mitochondrion</keyword>
<gene>
    <name evidence="12" type="ORF">BO94DRAFT_531356</name>
</gene>
<dbReference type="AlphaFoldDB" id="A0A317X837"/>
<feature type="domain" description="COQ9 C-terminal" evidence="10">
    <location>
        <begin position="218"/>
        <end position="289"/>
    </location>
</feature>
<evidence type="ECO:0000256" key="7">
    <source>
        <dbReference type="ARBA" id="ARBA00023128"/>
    </source>
</evidence>
<dbReference type="GO" id="GO:0008289">
    <property type="term" value="F:lipid binding"/>
    <property type="evidence" value="ECO:0007669"/>
    <property type="project" value="UniProtKB-UniRule"/>
</dbReference>
<accession>A0A317X837</accession>
<evidence type="ECO:0000256" key="2">
    <source>
        <dbReference type="ARBA" id="ARBA00004749"/>
    </source>
</evidence>
<comment type="pathway">
    <text evidence="2 8">Cofactor biosynthesis; ubiquinone biosynthesis.</text>
</comment>
<dbReference type="InterPro" id="IPR012762">
    <property type="entry name" value="Ubiq_biosynth_COQ9"/>
</dbReference>
<dbReference type="Gene3D" id="1.10.357.10">
    <property type="entry name" value="Tetracycline Repressor, domain 2"/>
    <property type="match status" value="1"/>
</dbReference>
<evidence type="ECO:0000313" key="13">
    <source>
        <dbReference type="Proteomes" id="UP000246702"/>
    </source>
</evidence>
<comment type="subcellular location">
    <subcellularLocation>
        <location evidence="1 8">Mitochondrion</location>
    </subcellularLocation>
</comment>
<dbReference type="FunFam" id="1.10.357.10:FF:000004">
    <property type="entry name" value="Ubiquinone biosynthesis protein COQ9, mitochondrial"/>
    <property type="match status" value="1"/>
</dbReference>
<reference evidence="12 13" key="1">
    <citation type="submission" date="2016-12" db="EMBL/GenBank/DDBJ databases">
        <title>The genomes of Aspergillus section Nigri reveals drivers in fungal speciation.</title>
        <authorList>
            <consortium name="DOE Joint Genome Institute"/>
            <person name="Vesth T.C."/>
            <person name="Nybo J."/>
            <person name="Theobald S."/>
            <person name="Brandl J."/>
            <person name="Frisvad J.C."/>
            <person name="Nielsen K.F."/>
            <person name="Lyhne E.K."/>
            <person name="Kogle M.E."/>
            <person name="Kuo A."/>
            <person name="Riley R."/>
            <person name="Clum A."/>
            <person name="Nolan M."/>
            <person name="Lipzen A."/>
            <person name="Salamov A."/>
            <person name="Henrissat B."/>
            <person name="Wiebenga A."/>
            <person name="De Vries R.P."/>
            <person name="Grigoriev I.V."/>
            <person name="Mortensen U.H."/>
            <person name="Andersen M.R."/>
            <person name="Baker S.E."/>
        </authorList>
    </citation>
    <scope>NUCLEOTIDE SEQUENCE [LARGE SCALE GENOMIC DNA]</scope>
    <source>
        <strain evidence="12 13">CBS 115572</strain>
    </source>
</reference>
<keyword evidence="12" id="KW-0830">Ubiquinone</keyword>
<dbReference type="NCBIfam" id="TIGR02396">
    <property type="entry name" value="diverge_rpsU"/>
    <property type="match status" value="1"/>
</dbReference>
<comment type="function">
    <text evidence="8">Membrane-associated protein that warps the membrane surface to access and bind aromatic isoprenes with high specificity, including ubiquinone (CoQ) isoprene intermediates and presents them directly to Coq7, therefore facilitating the Coq7-mediated hydroxylase step. Participates in the biosynthesis of coenzyme Q, also named ubiquinone, an essential lipid-soluble electron transporter for aerobic cellular respiration.</text>
</comment>
<evidence type="ECO:0000256" key="6">
    <source>
        <dbReference type="ARBA" id="ARBA00023121"/>
    </source>
</evidence>
<keyword evidence="6 8" id="KW-0446">Lipid-binding</keyword>
<dbReference type="GeneID" id="37113025"/>
<dbReference type="EMBL" id="MSFK01000004">
    <property type="protein sequence ID" value="PWY94381.1"/>
    <property type="molecule type" value="Genomic_DNA"/>
</dbReference>
<dbReference type="UniPathway" id="UPA00232"/>
<dbReference type="InterPro" id="IPR013718">
    <property type="entry name" value="COQ9_C"/>
</dbReference>
<proteinExistence type="inferred from homology"/>
<dbReference type="Proteomes" id="UP000246702">
    <property type="component" value="Unassembled WGS sequence"/>
</dbReference>
<evidence type="ECO:0000313" key="12">
    <source>
        <dbReference type="EMBL" id="PWY94381.1"/>
    </source>
</evidence>
<keyword evidence="13" id="KW-1185">Reference proteome</keyword>
<evidence type="ECO:0000256" key="8">
    <source>
        <dbReference type="RuleBase" id="RU366063"/>
    </source>
</evidence>
<comment type="caution">
    <text evidence="12">The sequence shown here is derived from an EMBL/GenBank/DDBJ whole genome shotgun (WGS) entry which is preliminary data.</text>
</comment>
<name>A0A317X837_9EURO</name>
<dbReference type="STRING" id="1450535.A0A317X837"/>
<evidence type="ECO:0000259" key="10">
    <source>
        <dbReference type="Pfam" id="PF08511"/>
    </source>
</evidence>
<keyword evidence="4 8" id="KW-0831">Ubiquinone biosynthesis</keyword>
<evidence type="ECO:0000256" key="9">
    <source>
        <dbReference type="SAM" id="MobiDB-lite"/>
    </source>
</evidence>
<dbReference type="GO" id="GO:0006744">
    <property type="term" value="P:ubiquinone biosynthetic process"/>
    <property type="evidence" value="ECO:0007669"/>
    <property type="project" value="UniProtKB-UniRule"/>
</dbReference>
<dbReference type="OrthoDB" id="619536at2759"/>
<feature type="domain" description="Ubiquinone biosynthesis protein COQ9 HTH" evidence="11">
    <location>
        <begin position="108"/>
        <end position="133"/>
    </location>
</feature>
<feature type="compositionally biased region" description="Polar residues" evidence="9">
    <location>
        <begin position="70"/>
        <end position="79"/>
    </location>
</feature>
<feature type="compositionally biased region" description="Pro residues" evidence="9">
    <location>
        <begin position="84"/>
        <end position="100"/>
    </location>
</feature>
<dbReference type="InterPro" id="IPR048674">
    <property type="entry name" value="COQ9_HTH"/>
</dbReference>
<dbReference type="Pfam" id="PF21392">
    <property type="entry name" value="COQ9_N"/>
    <property type="match status" value="1"/>
</dbReference>
<dbReference type="RefSeq" id="XP_025471142.1">
    <property type="nucleotide sequence ID" value="XM_025610882.1"/>
</dbReference>
<evidence type="ECO:0000256" key="1">
    <source>
        <dbReference type="ARBA" id="ARBA00004173"/>
    </source>
</evidence>
<dbReference type="Pfam" id="PF08511">
    <property type="entry name" value="COQ9"/>
    <property type="match status" value="1"/>
</dbReference>
<organism evidence="12 13">
    <name type="scientific">Aspergillus sclerotioniger CBS 115572</name>
    <dbReference type="NCBI Taxonomy" id="1450535"/>
    <lineage>
        <taxon>Eukaryota</taxon>
        <taxon>Fungi</taxon>
        <taxon>Dikarya</taxon>
        <taxon>Ascomycota</taxon>
        <taxon>Pezizomycotina</taxon>
        <taxon>Eurotiomycetes</taxon>
        <taxon>Eurotiomycetidae</taxon>
        <taxon>Eurotiales</taxon>
        <taxon>Aspergillaceae</taxon>
        <taxon>Aspergillus</taxon>
        <taxon>Aspergillus subgen. Circumdati</taxon>
    </lineage>
</organism>
<evidence type="ECO:0000256" key="4">
    <source>
        <dbReference type="ARBA" id="ARBA00022688"/>
    </source>
</evidence>